<gene>
    <name evidence="5" type="primary">flaD</name>
</gene>
<keyword evidence="2" id="KW-0974">Archaeal flagellum</keyword>
<organism evidence="5">
    <name type="scientific">Methanothermococcus thermolithotrophicus</name>
    <name type="common">Methanococcus thermolithotrophicus</name>
    <dbReference type="NCBI Taxonomy" id="2186"/>
    <lineage>
        <taxon>Archaea</taxon>
        <taxon>Methanobacteriati</taxon>
        <taxon>Methanobacteriota</taxon>
        <taxon>Methanomada group</taxon>
        <taxon>Methanococci</taxon>
        <taxon>Methanococcales</taxon>
        <taxon>Methanococcaceae</taxon>
        <taxon>Methanothermococcus</taxon>
    </lineage>
</organism>
<dbReference type="PANTHER" id="PTHR40698">
    <property type="entry name" value="FLAGELLA-RELATED PROTEIN E-RELATED-RELATED"/>
    <property type="match status" value="1"/>
</dbReference>
<feature type="domain" description="Archaeal flagella protein FlaD/E" evidence="4">
    <location>
        <begin position="220"/>
        <end position="312"/>
    </location>
</feature>
<accession>Q9C4P7</accession>
<dbReference type="PIRSF" id="PIRSF017066">
    <property type="entry name" value="FlaD_arch_prd"/>
    <property type="match status" value="1"/>
</dbReference>
<sequence length="341" mass="39866">MVNKVDMEYSSDLMEEYLTEDELEEYMDNLRTKVPSFIIELLKNNLKNRRLTREQLDKIVNRVTDLYFGKKSEDKTKELTAKINDLSSKLDALMKVAAISSATKVSEDIKKELGDLEEESSEEEIKTENPEEVEKTEEKVEGLIEEKEEIKPPEPESTPEAVEEEKEPVVEEKPVKKEKEEKEEIKEKELQKAKEENIKEVHTGEEVIIMPSDLTPVTEEKYRLEELPEDTVSTMLAFKWLEFLTSRVGSSNLIDTLDYYYNLKWISSKVVSKLIKISKNLKYFHEDLNWKPTNKMTPEDHVVSLLYIEKLGGRPVPMDELESVEREITRIKKWSEELQNL</sequence>
<dbReference type="InterPro" id="IPR006752">
    <property type="entry name" value="Arch_fla_DE"/>
</dbReference>
<dbReference type="GO" id="GO:0097589">
    <property type="term" value="C:archaeal-type flagellum"/>
    <property type="evidence" value="ECO:0007669"/>
    <property type="project" value="UniProtKB-SubCell"/>
</dbReference>
<dbReference type="PANTHER" id="PTHR40698:SF1">
    <property type="entry name" value="FLAGELLA-RELATED PROTEIN D-RELATED"/>
    <property type="match status" value="1"/>
</dbReference>
<evidence type="ECO:0000256" key="3">
    <source>
        <dbReference type="SAM" id="MobiDB-lite"/>
    </source>
</evidence>
<name>Q9C4P7_METTL</name>
<feature type="compositionally biased region" description="Basic and acidic residues" evidence="3">
    <location>
        <begin position="123"/>
        <end position="154"/>
    </location>
</feature>
<dbReference type="InterPro" id="IPR052494">
    <property type="entry name" value="Flagella_assembly_related"/>
</dbReference>
<proteinExistence type="predicted"/>
<feature type="region of interest" description="Disordered" evidence="3">
    <location>
        <begin position="113"/>
        <end position="188"/>
    </location>
</feature>
<feature type="compositionally biased region" description="Basic and acidic residues" evidence="3">
    <location>
        <begin position="167"/>
        <end position="188"/>
    </location>
</feature>
<evidence type="ECO:0000313" key="5">
    <source>
        <dbReference type="EMBL" id="AAG50073.1"/>
    </source>
</evidence>
<reference evidence="5" key="1">
    <citation type="journal article" date="2001" name="J. Bacteriol.">
        <title>Characterization of flagellum gene families of methanogenic archaea and localization of novel flagellum accessory proteins.</title>
        <authorList>
            <person name="Thomas N.A."/>
            <person name="Jarrell K.F."/>
        </authorList>
    </citation>
    <scope>NUCLEOTIDE SEQUENCE</scope>
</reference>
<comment type="subcellular location">
    <subcellularLocation>
        <location evidence="1">Archaeal flagellum</location>
    </subcellularLocation>
</comment>
<dbReference type="Pfam" id="PF04659">
    <property type="entry name" value="Arch_fla_DE"/>
    <property type="match status" value="1"/>
</dbReference>
<evidence type="ECO:0000256" key="2">
    <source>
        <dbReference type="ARBA" id="ARBA00022440"/>
    </source>
</evidence>
<evidence type="ECO:0000259" key="4">
    <source>
        <dbReference type="Pfam" id="PF04659"/>
    </source>
</evidence>
<protein>
    <submittedName>
        <fullName evidence="5">FlaD</fullName>
    </submittedName>
</protein>
<dbReference type="EMBL" id="AF333250">
    <property type="protein sequence ID" value="AAG50073.1"/>
    <property type="molecule type" value="Genomic_DNA"/>
</dbReference>
<dbReference type="GO" id="GO:0097588">
    <property type="term" value="P:archaeal or bacterial-type flagellum-dependent cell motility"/>
    <property type="evidence" value="ECO:0007669"/>
    <property type="project" value="InterPro"/>
</dbReference>
<dbReference type="AlphaFoldDB" id="Q9C4P7"/>
<evidence type="ECO:0000256" key="1">
    <source>
        <dbReference type="ARBA" id="ARBA00004618"/>
    </source>
</evidence>
<dbReference type="InterPro" id="IPR016682">
    <property type="entry name" value="FlaD_prd_arc"/>
</dbReference>